<dbReference type="Proteomes" id="UP001265983">
    <property type="component" value="Unassembled WGS sequence"/>
</dbReference>
<evidence type="ECO:0000256" key="3">
    <source>
        <dbReference type="ARBA" id="ARBA00012954"/>
    </source>
</evidence>
<protein>
    <recommendedName>
        <fullName evidence="3 7">UDP-glucose 6-dehydrogenase</fullName>
        <ecNumber evidence="3 7">1.1.1.22</ecNumber>
    </recommendedName>
</protein>
<dbReference type="RefSeq" id="WP_155874304.1">
    <property type="nucleotide sequence ID" value="NZ_CP168248.1"/>
</dbReference>
<dbReference type="KEGG" id="crf:FRC0190_02190"/>
<dbReference type="GO" id="GO:0051287">
    <property type="term" value="F:NAD binding"/>
    <property type="evidence" value="ECO:0007669"/>
    <property type="project" value="InterPro"/>
</dbReference>
<dbReference type="GO" id="GO:0000271">
    <property type="term" value="P:polysaccharide biosynthetic process"/>
    <property type="evidence" value="ECO:0007669"/>
    <property type="project" value="InterPro"/>
</dbReference>
<feature type="binding site" evidence="10">
    <location>
        <position position="119"/>
    </location>
    <ligand>
        <name>NAD(+)</name>
        <dbReference type="ChEBI" id="CHEBI:57540"/>
    </ligand>
</feature>
<proteinExistence type="inferred from homology"/>
<evidence type="ECO:0000259" key="11">
    <source>
        <dbReference type="SMART" id="SM00984"/>
    </source>
</evidence>
<feature type="binding site" evidence="9">
    <location>
        <begin position="143"/>
        <end position="146"/>
    </location>
    <ligand>
        <name>substrate</name>
    </ligand>
</feature>
<evidence type="ECO:0000256" key="8">
    <source>
        <dbReference type="PIRSR" id="PIRSR500134-1"/>
    </source>
</evidence>
<dbReference type="SUPFAM" id="SSF48179">
    <property type="entry name" value="6-phosphogluconate dehydrogenase C-terminal domain-like"/>
    <property type="match status" value="1"/>
</dbReference>
<feature type="binding site" evidence="10">
    <location>
        <position position="35"/>
    </location>
    <ligand>
        <name>NAD(+)</name>
        <dbReference type="ChEBI" id="CHEBI:57540"/>
    </ligand>
</feature>
<dbReference type="Gene3D" id="1.20.5.100">
    <property type="entry name" value="Cytochrome c1, transmembrane anchor, C-terminal"/>
    <property type="match status" value="1"/>
</dbReference>
<dbReference type="InterPro" id="IPR036220">
    <property type="entry name" value="UDP-Glc/GDP-Man_DH_C_sf"/>
</dbReference>
<feature type="binding site" evidence="9">
    <location>
        <position position="192"/>
    </location>
    <ligand>
        <name>substrate</name>
    </ligand>
</feature>
<dbReference type="InterPro" id="IPR008927">
    <property type="entry name" value="6-PGluconate_DH-like_C_sf"/>
</dbReference>
<dbReference type="PANTHER" id="PTHR43750">
    <property type="entry name" value="UDP-GLUCOSE 6-DEHYDROGENASE TUAD"/>
    <property type="match status" value="1"/>
</dbReference>
<evidence type="ECO:0000256" key="7">
    <source>
        <dbReference type="PIRNR" id="PIRNR000124"/>
    </source>
</evidence>
<feature type="binding site" evidence="9">
    <location>
        <begin position="237"/>
        <end position="241"/>
    </location>
    <ligand>
        <name>substrate</name>
    </ligand>
</feature>
<comment type="pathway">
    <text evidence="1">Nucleotide-sugar biosynthesis; UDP-alpha-D-glucuronate biosynthesis; UDP-alpha-D-glucuronate from UDP-alpha-D-glucose: step 1/1.</text>
</comment>
<dbReference type="Proteomes" id="UP000423525">
    <property type="component" value="Chromosome"/>
</dbReference>
<organism evidence="13 14">
    <name type="scientific">Corynebacterium rouxii</name>
    <dbReference type="NCBI Taxonomy" id="2719119"/>
    <lineage>
        <taxon>Bacteria</taxon>
        <taxon>Bacillati</taxon>
        <taxon>Actinomycetota</taxon>
        <taxon>Actinomycetes</taxon>
        <taxon>Mycobacteriales</taxon>
        <taxon>Corynebacteriaceae</taxon>
        <taxon>Corynebacterium</taxon>
    </lineage>
</organism>
<reference evidence="12 15" key="2">
    <citation type="submission" date="2023-03" db="EMBL/GenBank/DDBJ databases">
        <title>Whole genome sequence of the first Corynebacterium rouxii strains isolated in Brazil: a recent member of Corynebacterium diphtheriae complex.</title>
        <authorList>
            <person name="Vieira V."/>
            <person name="Ramos J.N."/>
            <person name="Araujo M.R.B."/>
            <person name="Baio P.V."/>
            <person name="Sant'Anna L.O."/>
            <person name="Veras J.F.C."/>
            <person name="Vieira E.M.D."/>
            <person name="Sousa M.A.B."/>
            <person name="Camargo C.H."/>
            <person name="Sacchi C.T."/>
            <person name="Campos K.R."/>
            <person name="Santos M.B.N."/>
            <person name="Bokermann S."/>
            <person name="Alvim L.B."/>
            <person name="Santos L.S."/>
            <person name="Mattos-Guaraldi A.L."/>
        </authorList>
    </citation>
    <scope>NUCLEOTIDE SEQUENCE [LARGE SCALE GENOMIC DNA]</scope>
    <source>
        <strain evidence="12 15">70862</strain>
    </source>
</reference>
<dbReference type="InterPro" id="IPR036291">
    <property type="entry name" value="NAD(P)-bd_dom_sf"/>
</dbReference>
<feature type="binding site" evidence="9">
    <location>
        <position position="245"/>
    </location>
    <ligand>
        <name>substrate</name>
    </ligand>
</feature>
<sequence length="401" mass="42109">MRIAVFGAGYLGITHAVCMSHLGHEVVAVDTDAARVEELSAGRLPISEPGLADLLAANSVEWTDDPQRARDCDLYFVCVGTPSTDGPSAQARLDVSAVVAAVGTIAALAPHPVVVGKSTVPVGTSIRLLQQFPHIRLLWNPEFLREGHAVADTLHPDRIVIGGTDPQPLLRAYAGISAPVITTDLATAELTKSAANAFLATKLSFINALSELASAAGADIGTITHAMGLDPRIGSQYLSAGLGYGGGCLPKDVRGLAASARDYQATHLAELLGIIDATNLRQRERTGELVANLCPPGARVDVWGATFKEGSDDVRDSPGLSVADALKAAGFRVRLVDPLVGHWPPDLQEPDAIVVATAWPEFSRVIPEARPAPRCGGVVVDARGVVDRSAWVAAGWTYRNL</sequence>
<dbReference type="InterPro" id="IPR001732">
    <property type="entry name" value="UDP-Glc/GDP-Man_DH_N"/>
</dbReference>
<feature type="domain" description="UDP-glucose/GDP-mannose dehydrogenase C-terminal" evidence="11">
    <location>
        <begin position="301"/>
        <end position="388"/>
    </location>
</feature>
<evidence type="ECO:0000313" key="13">
    <source>
        <dbReference type="EMBL" id="VZH86270.1"/>
    </source>
</evidence>
<dbReference type="SMART" id="SM00984">
    <property type="entry name" value="UDPG_MGDP_dh_C"/>
    <property type="match status" value="1"/>
</dbReference>
<evidence type="ECO:0000313" key="15">
    <source>
        <dbReference type="Proteomes" id="UP001265983"/>
    </source>
</evidence>
<keyword evidence="15" id="KW-1185">Reference proteome</keyword>
<evidence type="ECO:0000256" key="2">
    <source>
        <dbReference type="ARBA" id="ARBA00006601"/>
    </source>
</evidence>
<dbReference type="SUPFAM" id="SSF52413">
    <property type="entry name" value="UDP-glucose/GDP-mannose dehydrogenase C-terminal domain"/>
    <property type="match status" value="1"/>
</dbReference>
<feature type="binding site" evidence="10">
    <location>
        <position position="251"/>
    </location>
    <ligand>
        <name>NAD(+)</name>
        <dbReference type="ChEBI" id="CHEBI:57540"/>
    </ligand>
</feature>
<evidence type="ECO:0000256" key="10">
    <source>
        <dbReference type="PIRSR" id="PIRSR500134-3"/>
    </source>
</evidence>
<dbReference type="Gene3D" id="3.40.50.720">
    <property type="entry name" value="NAD(P)-binding Rossmann-like Domain"/>
    <property type="match status" value="2"/>
</dbReference>
<evidence type="ECO:0000256" key="6">
    <source>
        <dbReference type="ARBA" id="ARBA00047473"/>
    </source>
</evidence>
<dbReference type="EMBL" id="JARUHM010000015">
    <property type="protein sequence ID" value="MDT9411900.1"/>
    <property type="molecule type" value="Genomic_DNA"/>
</dbReference>
<dbReference type="EC" id="1.1.1.22" evidence="3 7"/>
<feature type="binding site" evidence="10">
    <location>
        <position position="146"/>
    </location>
    <ligand>
        <name>NAD(+)</name>
        <dbReference type="ChEBI" id="CHEBI:57540"/>
    </ligand>
</feature>
<dbReference type="GO" id="GO:0003979">
    <property type="term" value="F:UDP-glucose 6-dehydrogenase activity"/>
    <property type="evidence" value="ECO:0007669"/>
    <property type="project" value="UniProtKB-EC"/>
</dbReference>
<dbReference type="EMBL" id="LR738855">
    <property type="protein sequence ID" value="VZH86270.1"/>
    <property type="molecule type" value="Genomic_DNA"/>
</dbReference>
<evidence type="ECO:0000313" key="12">
    <source>
        <dbReference type="EMBL" id="MDT9411900.1"/>
    </source>
</evidence>
<gene>
    <name evidence="13" type="ORF">FRC0190_02190</name>
    <name evidence="12" type="ORF">P8T80_11065</name>
</gene>
<feature type="binding site" evidence="9">
    <location>
        <position position="308"/>
    </location>
    <ligand>
        <name>substrate</name>
    </ligand>
</feature>
<dbReference type="InterPro" id="IPR017476">
    <property type="entry name" value="UDP-Glc/GDP-Man"/>
</dbReference>
<dbReference type="AlphaFoldDB" id="A0A6I8MID8"/>
<dbReference type="Pfam" id="PF03720">
    <property type="entry name" value="UDPG_MGDP_dh_C"/>
    <property type="match status" value="1"/>
</dbReference>
<dbReference type="PIRSF" id="PIRSF500134">
    <property type="entry name" value="UDPglc_DH_bac"/>
    <property type="match status" value="1"/>
</dbReference>
<dbReference type="PANTHER" id="PTHR43750:SF3">
    <property type="entry name" value="UDP-GLUCOSE 6-DEHYDROGENASE TUAD"/>
    <property type="match status" value="1"/>
</dbReference>
<dbReference type="Pfam" id="PF03721">
    <property type="entry name" value="UDPG_MGDP_dh_N"/>
    <property type="match status" value="1"/>
</dbReference>
<evidence type="ECO:0000256" key="9">
    <source>
        <dbReference type="PIRSR" id="PIRSR500134-2"/>
    </source>
</evidence>
<comment type="catalytic activity">
    <reaction evidence="6 7">
        <text>UDP-alpha-D-glucose + 2 NAD(+) + H2O = UDP-alpha-D-glucuronate + 2 NADH + 3 H(+)</text>
        <dbReference type="Rhea" id="RHEA:23596"/>
        <dbReference type="ChEBI" id="CHEBI:15377"/>
        <dbReference type="ChEBI" id="CHEBI:15378"/>
        <dbReference type="ChEBI" id="CHEBI:57540"/>
        <dbReference type="ChEBI" id="CHEBI:57945"/>
        <dbReference type="ChEBI" id="CHEBI:58052"/>
        <dbReference type="ChEBI" id="CHEBI:58885"/>
        <dbReference type="EC" id="1.1.1.22"/>
    </reaction>
</comment>
<feature type="binding site" evidence="10">
    <location>
        <position position="30"/>
    </location>
    <ligand>
        <name>NAD(+)</name>
        <dbReference type="ChEBI" id="CHEBI:57540"/>
    </ligand>
</feature>
<dbReference type="Pfam" id="PF00984">
    <property type="entry name" value="UDPG_MGDP_dh"/>
    <property type="match status" value="1"/>
</dbReference>
<dbReference type="InterPro" id="IPR014026">
    <property type="entry name" value="UDP-Glc/GDP-Man_DH_dimer"/>
</dbReference>
<evidence type="ECO:0000313" key="14">
    <source>
        <dbReference type="Proteomes" id="UP000423525"/>
    </source>
</evidence>
<keyword evidence="5 7" id="KW-0520">NAD</keyword>
<feature type="binding site" evidence="10">
    <location>
        <position position="315"/>
    </location>
    <ligand>
        <name>NAD(+)</name>
        <dbReference type="ChEBI" id="CHEBI:57540"/>
    </ligand>
</feature>
<evidence type="ECO:0000256" key="5">
    <source>
        <dbReference type="ARBA" id="ARBA00023027"/>
    </source>
</evidence>
<feature type="active site" description="Nucleophile" evidence="8">
    <location>
        <position position="248"/>
    </location>
</feature>
<dbReference type="UniPathway" id="UPA00038">
    <property type="reaction ID" value="UER00491"/>
</dbReference>
<reference evidence="13 14" key="1">
    <citation type="submission" date="2019-11" db="EMBL/GenBank/DDBJ databases">
        <authorList>
            <person name="Brisse S."/>
        </authorList>
    </citation>
    <scope>NUCLEOTIDE SEQUENCE [LARGE SCALE GENOMIC DNA]</scope>
    <source>
        <strain evidence="13">FRC0190</strain>
    </source>
</reference>
<feature type="binding site" evidence="10">
    <location>
        <position position="81"/>
    </location>
    <ligand>
        <name>NAD(+)</name>
        <dbReference type="ChEBI" id="CHEBI:57540"/>
    </ligand>
</feature>
<dbReference type="SUPFAM" id="SSF51735">
    <property type="entry name" value="NAD(P)-binding Rossmann-fold domains"/>
    <property type="match status" value="1"/>
</dbReference>
<keyword evidence="4 7" id="KW-0560">Oxidoreductase</keyword>
<evidence type="ECO:0000256" key="1">
    <source>
        <dbReference type="ARBA" id="ARBA00004701"/>
    </source>
</evidence>
<comment type="similarity">
    <text evidence="2 7">Belongs to the UDP-glucose/GDP-mannose dehydrogenase family.</text>
</comment>
<dbReference type="InterPro" id="IPR028357">
    <property type="entry name" value="UDPglc_DH_bac"/>
</dbReference>
<dbReference type="GO" id="GO:0006065">
    <property type="term" value="P:UDP-glucuronate biosynthetic process"/>
    <property type="evidence" value="ECO:0007669"/>
    <property type="project" value="UniProtKB-UniPathway"/>
</dbReference>
<dbReference type="InterPro" id="IPR014027">
    <property type="entry name" value="UDP-Glc/GDP-Man_DH_C"/>
</dbReference>
<name>A0A6I8MID8_9CORY</name>
<evidence type="ECO:0000256" key="4">
    <source>
        <dbReference type="ARBA" id="ARBA00023002"/>
    </source>
</evidence>
<accession>A0A6I8MID8</accession>
<dbReference type="NCBIfam" id="TIGR03026">
    <property type="entry name" value="NDP-sugDHase"/>
    <property type="match status" value="1"/>
</dbReference>
<dbReference type="PIRSF" id="PIRSF000124">
    <property type="entry name" value="UDPglc_GDPman_dh"/>
    <property type="match status" value="1"/>
</dbReference>